<accession>A0A545AXW8</accession>
<evidence type="ECO:0000256" key="3">
    <source>
        <dbReference type="ARBA" id="ARBA00023125"/>
    </source>
</evidence>
<keyword evidence="4" id="KW-0804">Transcription</keyword>
<dbReference type="EMBL" id="VIRS01000003">
    <property type="protein sequence ID" value="TQS46121.1"/>
    <property type="molecule type" value="Genomic_DNA"/>
</dbReference>
<dbReference type="Pfam" id="PF03704">
    <property type="entry name" value="BTAD"/>
    <property type="match status" value="1"/>
</dbReference>
<keyword evidence="2" id="KW-0805">Transcription regulation</keyword>
<dbReference type="SUPFAM" id="SSF46894">
    <property type="entry name" value="C-terminal effector domain of the bipartite response regulators"/>
    <property type="match status" value="1"/>
</dbReference>
<dbReference type="Proteomes" id="UP000317982">
    <property type="component" value="Unassembled WGS sequence"/>
</dbReference>
<dbReference type="InterPro" id="IPR016032">
    <property type="entry name" value="Sig_transdc_resp-reg_C-effctor"/>
</dbReference>
<dbReference type="SUPFAM" id="SSF52540">
    <property type="entry name" value="P-loop containing nucleoside triphosphate hydrolases"/>
    <property type="match status" value="1"/>
</dbReference>
<dbReference type="Pfam" id="PF13191">
    <property type="entry name" value="AAA_16"/>
    <property type="match status" value="1"/>
</dbReference>
<evidence type="ECO:0000256" key="5">
    <source>
        <dbReference type="PROSITE-ProRule" id="PRU01091"/>
    </source>
</evidence>
<comment type="caution">
    <text evidence="8">The sequence shown here is derived from an EMBL/GenBank/DDBJ whole genome shotgun (WGS) entry which is preliminary data.</text>
</comment>
<keyword evidence="3 5" id="KW-0238">DNA-binding</keyword>
<evidence type="ECO:0000256" key="1">
    <source>
        <dbReference type="ARBA" id="ARBA00005820"/>
    </source>
</evidence>
<dbReference type="PANTHER" id="PTHR35807">
    <property type="entry name" value="TRANSCRIPTIONAL REGULATOR REDD-RELATED"/>
    <property type="match status" value="1"/>
</dbReference>
<dbReference type="RefSeq" id="WP_142703528.1">
    <property type="nucleotide sequence ID" value="NZ_VIRS01000003.1"/>
</dbReference>
<evidence type="ECO:0000313" key="9">
    <source>
        <dbReference type="Proteomes" id="UP000317982"/>
    </source>
</evidence>
<dbReference type="SUPFAM" id="SSF48452">
    <property type="entry name" value="TPR-like"/>
    <property type="match status" value="1"/>
</dbReference>
<feature type="DNA-binding region" description="OmpR/PhoB-type" evidence="5">
    <location>
        <begin position="3"/>
        <end position="108"/>
    </location>
</feature>
<dbReference type="AlphaFoldDB" id="A0A545AXW8"/>
<evidence type="ECO:0000256" key="4">
    <source>
        <dbReference type="ARBA" id="ARBA00023163"/>
    </source>
</evidence>
<dbReference type="Gene3D" id="3.40.50.300">
    <property type="entry name" value="P-loop containing nucleotide triphosphate hydrolases"/>
    <property type="match status" value="1"/>
</dbReference>
<evidence type="ECO:0000259" key="7">
    <source>
        <dbReference type="PROSITE" id="PS51755"/>
    </source>
</evidence>
<dbReference type="InterPro" id="IPR027417">
    <property type="entry name" value="P-loop_NTPase"/>
</dbReference>
<feature type="domain" description="OmpR/PhoB-type" evidence="7">
    <location>
        <begin position="3"/>
        <end position="108"/>
    </location>
</feature>
<dbReference type="OrthoDB" id="581105at2"/>
<gene>
    <name evidence="8" type="ORF">FL583_06475</name>
</gene>
<dbReference type="InParanoid" id="A0A545AXW8"/>
<dbReference type="GO" id="GO:0000160">
    <property type="term" value="P:phosphorelay signal transduction system"/>
    <property type="evidence" value="ECO:0007669"/>
    <property type="project" value="InterPro"/>
</dbReference>
<evidence type="ECO:0000256" key="2">
    <source>
        <dbReference type="ARBA" id="ARBA00023015"/>
    </source>
</evidence>
<proteinExistence type="inferred from homology"/>
<keyword evidence="9" id="KW-1185">Reference proteome</keyword>
<dbReference type="PANTHER" id="PTHR35807:SF1">
    <property type="entry name" value="TRANSCRIPTIONAL REGULATOR REDD"/>
    <property type="match status" value="1"/>
</dbReference>
<dbReference type="PROSITE" id="PS51755">
    <property type="entry name" value="OMPR_PHOB"/>
    <property type="match status" value="1"/>
</dbReference>
<dbReference type="Gene3D" id="1.10.10.10">
    <property type="entry name" value="Winged helix-like DNA-binding domain superfamily/Winged helix DNA-binding domain"/>
    <property type="match status" value="1"/>
</dbReference>
<evidence type="ECO:0000256" key="6">
    <source>
        <dbReference type="SAM" id="MobiDB-lite"/>
    </source>
</evidence>
<protein>
    <submittedName>
        <fullName evidence="8">AAA family ATPase</fullName>
    </submittedName>
</protein>
<dbReference type="InterPro" id="IPR005158">
    <property type="entry name" value="BTAD"/>
</dbReference>
<organism evidence="8 9">
    <name type="scientific">Cryptosporangium phraense</name>
    <dbReference type="NCBI Taxonomy" id="2593070"/>
    <lineage>
        <taxon>Bacteria</taxon>
        <taxon>Bacillati</taxon>
        <taxon>Actinomycetota</taxon>
        <taxon>Actinomycetes</taxon>
        <taxon>Cryptosporangiales</taxon>
        <taxon>Cryptosporangiaceae</taxon>
        <taxon>Cryptosporangium</taxon>
    </lineage>
</organism>
<dbReference type="InterPro" id="IPR051677">
    <property type="entry name" value="AfsR-DnrI-RedD_regulator"/>
</dbReference>
<dbReference type="SMART" id="SM01043">
    <property type="entry name" value="BTAD"/>
    <property type="match status" value="1"/>
</dbReference>
<dbReference type="SMART" id="SM00862">
    <property type="entry name" value="Trans_reg_C"/>
    <property type="match status" value="1"/>
</dbReference>
<reference evidence="8 9" key="1">
    <citation type="submission" date="2019-07" db="EMBL/GenBank/DDBJ databases">
        <title>Cryptosporangium phraense sp. nov., isolated from plant litter.</title>
        <authorList>
            <person name="Suriyachadkun C."/>
        </authorList>
    </citation>
    <scope>NUCLEOTIDE SEQUENCE [LARGE SCALE GENOMIC DNA]</scope>
    <source>
        <strain evidence="8 9">A-T 5661</strain>
    </source>
</reference>
<dbReference type="InterPro" id="IPR001867">
    <property type="entry name" value="OmpR/PhoB-type_DNA-bd"/>
</dbReference>
<dbReference type="InterPro" id="IPR036388">
    <property type="entry name" value="WH-like_DNA-bd_sf"/>
</dbReference>
<feature type="region of interest" description="Disordered" evidence="6">
    <location>
        <begin position="258"/>
        <end position="278"/>
    </location>
</feature>
<comment type="similarity">
    <text evidence="1">Belongs to the AfsR/DnrI/RedD regulatory family.</text>
</comment>
<dbReference type="FunCoup" id="A0A545AXW8">
    <property type="interactions" value="1"/>
</dbReference>
<dbReference type="InterPro" id="IPR041664">
    <property type="entry name" value="AAA_16"/>
</dbReference>
<dbReference type="GO" id="GO:0003677">
    <property type="term" value="F:DNA binding"/>
    <property type="evidence" value="ECO:0007669"/>
    <property type="project" value="UniProtKB-UniRule"/>
</dbReference>
<dbReference type="InterPro" id="IPR011990">
    <property type="entry name" value="TPR-like_helical_dom_sf"/>
</dbReference>
<sequence length="445" mass="47137">MTEEELLPGPKVYFGLFGGVRAWRTQQRLELGPPQRRALLAILLAADGRTVSVSDLVDLIWAERPSASAVNLLHRHVGALRRLFEPGLPARTAGRWLVRSGSGYLVRVDATSCDVRRFRQFVLRAQDQTDAGTAADLWLRALELAAGEPGAGLPFPLAQAAPFQALERERVNAAVAAADAARRAGRERPVVPHLVAIAARHPLDEPLHARLIEALAGAGQRAEALAVFAGIRDRLAADLGVAPSPALLDAHRRVGETAQRPHGGRHPADVVARAGLPDGPGRLIGRERELTAAKAALTRPPTAGHRILAVTGEPGVGKTDFALYWAHQIADQFPDGQFYAGLRGEDRAGLSPTRVLRGLLDALGAPPPAPEADADGVAAAFRDAVRGRRLLFVLDDAAGSQQVRDVLPGDPNCLVVAVSRHCLTGLIAHEGAAPLPLTDQGTGNA</sequence>
<name>A0A545AXW8_9ACTN</name>
<evidence type="ECO:0000313" key="8">
    <source>
        <dbReference type="EMBL" id="TQS46121.1"/>
    </source>
</evidence>
<dbReference type="Gene3D" id="1.25.40.10">
    <property type="entry name" value="Tetratricopeptide repeat domain"/>
    <property type="match status" value="1"/>
</dbReference>
<dbReference type="GO" id="GO:0006355">
    <property type="term" value="P:regulation of DNA-templated transcription"/>
    <property type="evidence" value="ECO:0007669"/>
    <property type="project" value="InterPro"/>
</dbReference>